<evidence type="ECO:0000259" key="3">
    <source>
        <dbReference type="PROSITE" id="PS51462"/>
    </source>
</evidence>
<sequence length="201" mass="23367">MDNILLLLEQIRSIAQLGLCYAKDPYDHERYEKLLELASNEYSQICNIEEKLIVERFKKELGYITPKVGVNGVIISQEGKILLERRADDKLWGIPGGWTETGESPQQSIKREIYEETGLNVEVKEIIDIFTRIPGDFGQPHTSYHILFYCEAIDGCLKASFESIEIGFHDFNKITEWHRDHLDMVRKAIEFLNEYNKKINV</sequence>
<feature type="domain" description="Nudix hydrolase" evidence="3">
    <location>
        <begin position="65"/>
        <end position="193"/>
    </location>
</feature>
<dbReference type="RefSeq" id="WP_079440665.1">
    <property type="nucleotide sequence ID" value="NZ_MZGT01000041.1"/>
</dbReference>
<dbReference type="PROSITE" id="PS51462">
    <property type="entry name" value="NUDIX"/>
    <property type="match status" value="1"/>
</dbReference>
<dbReference type="PRINTS" id="PR00502">
    <property type="entry name" value="NUDIXFAMILY"/>
</dbReference>
<dbReference type="InterPro" id="IPR015797">
    <property type="entry name" value="NUDIX_hydrolase-like_dom_sf"/>
</dbReference>
<dbReference type="AlphaFoldDB" id="A0A1V4IJT8"/>
<dbReference type="EMBL" id="MZGT01000041">
    <property type="protein sequence ID" value="OPJ60282.1"/>
    <property type="molecule type" value="Genomic_DNA"/>
</dbReference>
<dbReference type="Pfam" id="PF00293">
    <property type="entry name" value="NUDIX"/>
    <property type="match status" value="1"/>
</dbReference>
<dbReference type="Pfam" id="PF12535">
    <property type="entry name" value="Nudix_N"/>
    <property type="match status" value="1"/>
</dbReference>
<dbReference type="GO" id="GO:0016787">
    <property type="term" value="F:hydrolase activity"/>
    <property type="evidence" value="ECO:0007669"/>
    <property type="project" value="UniProtKB-KW"/>
</dbReference>
<evidence type="ECO:0000256" key="2">
    <source>
        <dbReference type="ARBA" id="ARBA00022801"/>
    </source>
</evidence>
<reference evidence="4 5" key="1">
    <citation type="submission" date="2017-03" db="EMBL/GenBank/DDBJ databases">
        <title>Genome sequence of Clostridium chromiireducens DSM 23318.</title>
        <authorList>
            <person name="Poehlein A."/>
            <person name="Daniel R."/>
        </authorList>
    </citation>
    <scope>NUCLEOTIDE SEQUENCE [LARGE SCALE GENOMIC DNA]</scope>
    <source>
        <strain evidence="4 5">DSM 23318</strain>
    </source>
</reference>
<dbReference type="Proteomes" id="UP000191056">
    <property type="component" value="Unassembled WGS sequence"/>
</dbReference>
<name>A0A1V4IJT8_9CLOT</name>
<dbReference type="InterPro" id="IPR059176">
    <property type="entry name" value="UDP-X_N"/>
</dbReference>
<dbReference type="InterPro" id="IPR020476">
    <property type="entry name" value="Nudix_hydrolase"/>
</dbReference>
<accession>A0A1V4IJT8</accession>
<dbReference type="STRING" id="225345.CLCHR_30470"/>
<protein>
    <submittedName>
        <fullName evidence="4">RNA pyrophosphohydrolase</fullName>
    </submittedName>
</protein>
<evidence type="ECO:0000256" key="1">
    <source>
        <dbReference type="ARBA" id="ARBA00005582"/>
    </source>
</evidence>
<keyword evidence="5" id="KW-1185">Reference proteome</keyword>
<dbReference type="PANTHER" id="PTHR43736">
    <property type="entry name" value="ADP-RIBOSE PYROPHOSPHATASE"/>
    <property type="match status" value="1"/>
</dbReference>
<evidence type="ECO:0000313" key="4">
    <source>
        <dbReference type="EMBL" id="OPJ60282.1"/>
    </source>
</evidence>
<dbReference type="Gene3D" id="3.90.79.10">
    <property type="entry name" value="Nucleoside Triphosphate Pyrophosphohydrolase"/>
    <property type="match status" value="1"/>
</dbReference>
<dbReference type="Gene3D" id="6.10.250.1120">
    <property type="match status" value="1"/>
</dbReference>
<gene>
    <name evidence="4" type="primary">rppH_2</name>
    <name evidence="4" type="ORF">CLCHR_30470</name>
</gene>
<dbReference type="InterPro" id="IPR000086">
    <property type="entry name" value="NUDIX_hydrolase_dom"/>
</dbReference>
<proteinExistence type="inferred from homology"/>
<evidence type="ECO:0000313" key="5">
    <source>
        <dbReference type="Proteomes" id="UP000191056"/>
    </source>
</evidence>
<comment type="similarity">
    <text evidence="1">Belongs to the Nudix hydrolase family.</text>
</comment>
<comment type="caution">
    <text evidence="4">The sequence shown here is derived from an EMBL/GenBank/DDBJ whole genome shotgun (WGS) entry which is preliminary data.</text>
</comment>
<dbReference type="PANTHER" id="PTHR43736:SF1">
    <property type="entry name" value="DIHYDRONEOPTERIN TRIPHOSPHATE DIPHOSPHATASE"/>
    <property type="match status" value="1"/>
</dbReference>
<dbReference type="OrthoDB" id="9804442at2"/>
<organism evidence="4 5">
    <name type="scientific">Clostridium chromiireducens</name>
    <dbReference type="NCBI Taxonomy" id="225345"/>
    <lineage>
        <taxon>Bacteria</taxon>
        <taxon>Bacillati</taxon>
        <taxon>Bacillota</taxon>
        <taxon>Clostridia</taxon>
        <taxon>Eubacteriales</taxon>
        <taxon>Clostridiaceae</taxon>
        <taxon>Clostridium</taxon>
    </lineage>
</organism>
<keyword evidence="2 4" id="KW-0378">Hydrolase</keyword>
<dbReference type="SUPFAM" id="SSF55811">
    <property type="entry name" value="Nudix"/>
    <property type="match status" value="1"/>
</dbReference>